<dbReference type="AlphaFoldDB" id="A0A9P4X9R4"/>
<feature type="compositionally biased region" description="Polar residues" evidence="1">
    <location>
        <begin position="22"/>
        <end position="31"/>
    </location>
</feature>
<reference evidence="2 3" key="1">
    <citation type="submission" date="2018-06" db="EMBL/GenBank/DDBJ databases">
        <title>Genome analysis of cellulolytic fungus Trichoderma lentiforme CFAM-422.</title>
        <authorList>
            <person name="Steindorff A.S."/>
            <person name="Formighieri E.F."/>
            <person name="Midorikawa G.E.O."/>
            <person name="Tamietti M.S."/>
            <person name="Ramos E.Z."/>
            <person name="Silva A.S."/>
            <person name="Bon E.P.S."/>
            <person name="Mendes T.D."/>
            <person name="Damaso M.C.T."/>
            <person name="Favaro L.C.L."/>
        </authorList>
    </citation>
    <scope>NUCLEOTIDE SEQUENCE [LARGE SCALE GENOMIC DNA]</scope>
    <source>
        <strain evidence="2 3">CFAM-422</strain>
    </source>
</reference>
<evidence type="ECO:0000313" key="3">
    <source>
        <dbReference type="Proteomes" id="UP000801864"/>
    </source>
</evidence>
<name>A0A9P4X9R4_9HYPO</name>
<feature type="compositionally biased region" description="Polar residues" evidence="1">
    <location>
        <begin position="86"/>
        <end position="96"/>
    </location>
</feature>
<organism evidence="2 3">
    <name type="scientific">Trichoderma lentiforme</name>
    <dbReference type="NCBI Taxonomy" id="1567552"/>
    <lineage>
        <taxon>Eukaryota</taxon>
        <taxon>Fungi</taxon>
        <taxon>Dikarya</taxon>
        <taxon>Ascomycota</taxon>
        <taxon>Pezizomycotina</taxon>
        <taxon>Sordariomycetes</taxon>
        <taxon>Hypocreomycetidae</taxon>
        <taxon>Hypocreales</taxon>
        <taxon>Hypocreaceae</taxon>
        <taxon>Trichoderma</taxon>
    </lineage>
</organism>
<protein>
    <submittedName>
        <fullName evidence="2">Uncharacterized protein</fullName>
    </submittedName>
</protein>
<dbReference type="EMBL" id="QLNT01000017">
    <property type="protein sequence ID" value="KAF3066114.1"/>
    <property type="molecule type" value="Genomic_DNA"/>
</dbReference>
<feature type="region of interest" description="Disordered" evidence="1">
    <location>
        <begin position="22"/>
        <end position="47"/>
    </location>
</feature>
<gene>
    <name evidence="2" type="ORF">CFAM422_009439</name>
</gene>
<evidence type="ECO:0000256" key="1">
    <source>
        <dbReference type="SAM" id="MobiDB-lite"/>
    </source>
</evidence>
<evidence type="ECO:0000313" key="2">
    <source>
        <dbReference type="EMBL" id="KAF3066114.1"/>
    </source>
</evidence>
<sequence length="103" mass="11168">MWLLASFSLAHVILPPSVRNRFSGQAASSSDAEPRVDDGSQEEESGFCSTLKSLGRLEDELQMLSIAAVVATKPSPQDMCTDRDTVGSQPNNTTTVAGWFHRK</sequence>
<keyword evidence="3" id="KW-1185">Reference proteome</keyword>
<accession>A0A9P4X9R4</accession>
<dbReference type="Proteomes" id="UP000801864">
    <property type="component" value="Unassembled WGS sequence"/>
</dbReference>
<comment type="caution">
    <text evidence="2">The sequence shown here is derived from an EMBL/GenBank/DDBJ whole genome shotgun (WGS) entry which is preliminary data.</text>
</comment>
<proteinExistence type="predicted"/>
<feature type="region of interest" description="Disordered" evidence="1">
    <location>
        <begin position="74"/>
        <end position="103"/>
    </location>
</feature>